<evidence type="ECO:0000313" key="1">
    <source>
        <dbReference type="EMBL" id="CAG8793224.1"/>
    </source>
</evidence>
<protein>
    <submittedName>
        <fullName evidence="1">670_t:CDS:1</fullName>
    </submittedName>
</protein>
<accession>A0A9N9JV57</accession>
<sequence>EKRVYSFNLPDCPYFIKKESELLDDSSQKMAVDSKEYVRIISLS</sequence>
<keyword evidence="2" id="KW-1185">Reference proteome</keyword>
<proteinExistence type="predicted"/>
<organism evidence="1 2">
    <name type="scientific">Cetraspora pellucida</name>
    <dbReference type="NCBI Taxonomy" id="1433469"/>
    <lineage>
        <taxon>Eukaryota</taxon>
        <taxon>Fungi</taxon>
        <taxon>Fungi incertae sedis</taxon>
        <taxon>Mucoromycota</taxon>
        <taxon>Glomeromycotina</taxon>
        <taxon>Glomeromycetes</taxon>
        <taxon>Diversisporales</taxon>
        <taxon>Gigasporaceae</taxon>
        <taxon>Cetraspora</taxon>
    </lineage>
</organism>
<dbReference type="Proteomes" id="UP000789759">
    <property type="component" value="Unassembled WGS sequence"/>
</dbReference>
<feature type="non-terminal residue" evidence="1">
    <location>
        <position position="44"/>
    </location>
</feature>
<name>A0A9N9JV57_9GLOM</name>
<dbReference type="AlphaFoldDB" id="A0A9N9JV57"/>
<comment type="caution">
    <text evidence="1">The sequence shown here is derived from an EMBL/GenBank/DDBJ whole genome shotgun (WGS) entry which is preliminary data.</text>
</comment>
<dbReference type="EMBL" id="CAJVQA010027936">
    <property type="protein sequence ID" value="CAG8793224.1"/>
    <property type="molecule type" value="Genomic_DNA"/>
</dbReference>
<evidence type="ECO:0000313" key="2">
    <source>
        <dbReference type="Proteomes" id="UP000789759"/>
    </source>
</evidence>
<gene>
    <name evidence="1" type="ORF">CPELLU_LOCUS17148</name>
</gene>
<reference evidence="1" key="1">
    <citation type="submission" date="2021-06" db="EMBL/GenBank/DDBJ databases">
        <authorList>
            <person name="Kallberg Y."/>
            <person name="Tangrot J."/>
            <person name="Rosling A."/>
        </authorList>
    </citation>
    <scope>NUCLEOTIDE SEQUENCE</scope>
    <source>
        <strain evidence="1">FL966</strain>
    </source>
</reference>